<dbReference type="OrthoDB" id="9964415at2"/>
<dbReference type="Proteomes" id="UP000245959">
    <property type="component" value="Unassembled WGS sequence"/>
</dbReference>
<sequence>MKFFFFLSLSLLVFSLSAADLHWKGKGDAFTREKPGSYIWWNLGLRLAPGTYQVKARIRADKGEAFTIQAVDASTGKSCWQKGVKCPKEYAELDFGEFHYDGSYLLRISDWNRPGFRVDSVTLTPVKLDEVPDAPAASCDTPGGWISLGKAALSCDDADRREGKAALKVEVPPAAGRKWYDAGVLRPFPMKRASMISFWIKFDSEPAPFWVQIFTAEKGVAQKLNPAALGIRKGEWKFLELPVSTFHFRPKRSAVEGVRALQFSPDAGFQEPVIFRLDDILLEP</sequence>
<evidence type="ECO:0008006" key="4">
    <source>
        <dbReference type="Google" id="ProtNLM"/>
    </source>
</evidence>
<name>A0A2U1AP05_9BACT</name>
<dbReference type="EMBL" id="QEKH01000028">
    <property type="protein sequence ID" value="PVY38153.1"/>
    <property type="molecule type" value="Genomic_DNA"/>
</dbReference>
<evidence type="ECO:0000313" key="3">
    <source>
        <dbReference type="Proteomes" id="UP000245959"/>
    </source>
</evidence>
<dbReference type="Gene3D" id="2.60.120.430">
    <property type="entry name" value="Galactose-binding lectin"/>
    <property type="match status" value="1"/>
</dbReference>
<proteinExistence type="predicted"/>
<feature type="chain" id="PRO_5015680035" description="Carbohydrate binding protein with CBM9 domain" evidence="1">
    <location>
        <begin position="19"/>
        <end position="284"/>
    </location>
</feature>
<evidence type="ECO:0000313" key="2">
    <source>
        <dbReference type="EMBL" id="PVY38153.1"/>
    </source>
</evidence>
<evidence type="ECO:0000256" key="1">
    <source>
        <dbReference type="SAM" id="SignalP"/>
    </source>
</evidence>
<reference evidence="2 3" key="1">
    <citation type="submission" date="2018-04" db="EMBL/GenBank/DDBJ databases">
        <title>Genomic Encyclopedia of Type Strains, Phase IV (KMG-IV): sequencing the most valuable type-strain genomes for metagenomic binning, comparative biology and taxonomic classification.</title>
        <authorList>
            <person name="Goeker M."/>
        </authorList>
    </citation>
    <scope>NUCLEOTIDE SEQUENCE [LARGE SCALE GENOMIC DNA]</scope>
    <source>
        <strain evidence="2 3">DSM 14823</strain>
    </source>
</reference>
<gene>
    <name evidence="2" type="ORF">C8D82_12853</name>
</gene>
<dbReference type="AlphaFoldDB" id="A0A2U1AP05"/>
<dbReference type="GeneID" id="78296490"/>
<feature type="signal peptide" evidence="1">
    <location>
        <begin position="1"/>
        <end position="18"/>
    </location>
</feature>
<protein>
    <recommendedName>
        <fullName evidence="4">Carbohydrate binding protein with CBM9 domain</fullName>
    </recommendedName>
</protein>
<accession>A0A2U1AP05</accession>
<comment type="caution">
    <text evidence="2">The sequence shown here is derived from an EMBL/GenBank/DDBJ whole genome shotgun (WGS) entry which is preliminary data.</text>
</comment>
<organism evidence="2 3">
    <name type="scientific">Victivallis vadensis</name>
    <dbReference type="NCBI Taxonomy" id="172901"/>
    <lineage>
        <taxon>Bacteria</taxon>
        <taxon>Pseudomonadati</taxon>
        <taxon>Lentisphaerota</taxon>
        <taxon>Lentisphaeria</taxon>
        <taxon>Victivallales</taxon>
        <taxon>Victivallaceae</taxon>
        <taxon>Victivallis</taxon>
    </lineage>
</organism>
<dbReference type="RefSeq" id="WP_116885206.1">
    <property type="nucleotide sequence ID" value="NZ_CABMMC010000033.1"/>
</dbReference>
<keyword evidence="3" id="KW-1185">Reference proteome</keyword>
<keyword evidence="1" id="KW-0732">Signal</keyword>